<keyword evidence="3" id="KW-1185">Reference proteome</keyword>
<keyword evidence="1" id="KW-0812">Transmembrane</keyword>
<name>A0A1G9WIU6_9BACI</name>
<organism evidence="2 3">
    <name type="scientific">Tenuibacillus multivorans</name>
    <dbReference type="NCBI Taxonomy" id="237069"/>
    <lineage>
        <taxon>Bacteria</taxon>
        <taxon>Bacillati</taxon>
        <taxon>Bacillota</taxon>
        <taxon>Bacilli</taxon>
        <taxon>Bacillales</taxon>
        <taxon>Bacillaceae</taxon>
        <taxon>Tenuibacillus</taxon>
    </lineage>
</organism>
<protein>
    <submittedName>
        <fullName evidence="2">Uncharacterized protein</fullName>
    </submittedName>
</protein>
<dbReference type="STRING" id="237069.SAMN05216498_0765"/>
<keyword evidence="1" id="KW-1133">Transmembrane helix</keyword>
<accession>A0A1G9WIU6</accession>
<evidence type="ECO:0000313" key="3">
    <source>
        <dbReference type="Proteomes" id="UP000199334"/>
    </source>
</evidence>
<dbReference type="EMBL" id="FNIG01000001">
    <property type="protein sequence ID" value="SDM84287.1"/>
    <property type="molecule type" value="Genomic_DNA"/>
</dbReference>
<dbReference type="Proteomes" id="UP000199334">
    <property type="component" value="Unassembled WGS sequence"/>
</dbReference>
<feature type="transmembrane region" description="Helical" evidence="1">
    <location>
        <begin position="56"/>
        <end position="79"/>
    </location>
</feature>
<dbReference type="OrthoDB" id="2692108at2"/>
<gene>
    <name evidence="2" type="ORF">SAMN05216498_0765</name>
</gene>
<reference evidence="2 3" key="1">
    <citation type="submission" date="2016-10" db="EMBL/GenBank/DDBJ databases">
        <authorList>
            <person name="de Groot N.N."/>
        </authorList>
    </citation>
    <scope>NUCLEOTIDE SEQUENCE [LARGE SCALE GENOMIC DNA]</scope>
    <source>
        <strain evidence="2 3">CGMCC 1.3442</strain>
    </source>
</reference>
<proteinExistence type="predicted"/>
<feature type="transmembrane region" description="Helical" evidence="1">
    <location>
        <begin position="21"/>
        <end position="44"/>
    </location>
</feature>
<evidence type="ECO:0000313" key="2">
    <source>
        <dbReference type="EMBL" id="SDM84287.1"/>
    </source>
</evidence>
<sequence>MDKKAKWEQIQAKGKKNYVMKYGVLGWGLSTGILYFFILNLLTYGMTFSSYFSEGWLLDFLIGIVIFMFAGVPFGLITWKMNNRNYQKLSE</sequence>
<dbReference type="AlphaFoldDB" id="A0A1G9WIU6"/>
<keyword evidence="1" id="KW-0472">Membrane</keyword>
<dbReference type="RefSeq" id="WP_093855278.1">
    <property type="nucleotide sequence ID" value="NZ_BJVZ01000003.1"/>
</dbReference>
<evidence type="ECO:0000256" key="1">
    <source>
        <dbReference type="SAM" id="Phobius"/>
    </source>
</evidence>